<dbReference type="SUPFAM" id="SSF51971">
    <property type="entry name" value="Nucleotide-binding domain"/>
    <property type="match status" value="1"/>
</dbReference>
<feature type="binding site" evidence="10">
    <location>
        <begin position="161"/>
        <end position="164"/>
    </location>
    <ligand>
        <name>NADP(+)</name>
        <dbReference type="ChEBI" id="CHEBI:58349"/>
    </ligand>
</feature>
<feature type="binding site" evidence="10">
    <location>
        <position position="390"/>
    </location>
    <ligand>
        <name>NADP(+)</name>
        <dbReference type="ChEBI" id="CHEBI:58349"/>
    </ligand>
</feature>
<keyword evidence="6 10" id="KW-0521">NADP</keyword>
<dbReference type="PRINTS" id="PR00419">
    <property type="entry name" value="ADXRDTASE"/>
</dbReference>
<dbReference type="PIRSF" id="PIRSF000362">
    <property type="entry name" value="FNR"/>
    <property type="match status" value="1"/>
</dbReference>
<evidence type="ECO:0000256" key="7">
    <source>
        <dbReference type="ARBA" id="ARBA00023002"/>
    </source>
</evidence>
<feature type="compositionally biased region" description="Basic and acidic residues" evidence="11">
    <location>
        <begin position="453"/>
        <end position="462"/>
    </location>
</feature>
<dbReference type="PANTHER" id="PTHR48467">
    <property type="entry name" value="GLUTAMATE SYNTHASE 1 [NADH], CHLOROPLASTIC-LIKE"/>
    <property type="match status" value="1"/>
</dbReference>
<evidence type="ECO:0000313" key="13">
    <source>
        <dbReference type="EMBL" id="ANP26836.1"/>
    </source>
</evidence>
<feature type="binding site" evidence="9">
    <location>
        <position position="383"/>
    </location>
    <ligand>
        <name>FAD</name>
        <dbReference type="ChEBI" id="CHEBI:57692"/>
    </ligand>
</feature>
<evidence type="ECO:0000256" key="8">
    <source>
        <dbReference type="ARBA" id="ARBA00047776"/>
    </source>
</evidence>
<evidence type="ECO:0000313" key="14">
    <source>
        <dbReference type="Proteomes" id="UP000092596"/>
    </source>
</evidence>
<organism evidence="13 14">
    <name type="scientific">Dermabacter vaginalis</name>
    <dbReference type="NCBI Taxonomy" id="1630135"/>
    <lineage>
        <taxon>Bacteria</taxon>
        <taxon>Bacillati</taxon>
        <taxon>Actinomycetota</taxon>
        <taxon>Actinomycetes</taxon>
        <taxon>Micrococcales</taxon>
        <taxon>Dermabacteraceae</taxon>
        <taxon>Dermabacter</taxon>
    </lineage>
</organism>
<dbReference type="PATRIC" id="fig|1630135.4.peg.279"/>
<dbReference type="Pfam" id="PF07992">
    <property type="entry name" value="Pyr_redox_2"/>
    <property type="match status" value="1"/>
</dbReference>
<feature type="binding site" evidence="10">
    <location>
        <begin position="205"/>
        <end position="206"/>
    </location>
    <ligand>
        <name>NADP(+)</name>
        <dbReference type="ChEBI" id="CHEBI:58349"/>
    </ligand>
</feature>
<comment type="catalytic activity">
    <reaction evidence="8">
        <text>2 reduced [2Fe-2S]-[ferredoxin] + NADP(+) + H(+) = 2 oxidized [2Fe-2S]-[ferredoxin] + NADPH</text>
        <dbReference type="Rhea" id="RHEA:20125"/>
        <dbReference type="Rhea" id="RHEA-COMP:10000"/>
        <dbReference type="Rhea" id="RHEA-COMP:10001"/>
        <dbReference type="ChEBI" id="CHEBI:15378"/>
        <dbReference type="ChEBI" id="CHEBI:33737"/>
        <dbReference type="ChEBI" id="CHEBI:33738"/>
        <dbReference type="ChEBI" id="CHEBI:57783"/>
        <dbReference type="ChEBI" id="CHEBI:58349"/>
        <dbReference type="EC" id="1.18.1.2"/>
    </reaction>
</comment>
<dbReference type="InterPro" id="IPR021163">
    <property type="entry name" value="Ferredox_Rdtase_adrenod"/>
</dbReference>
<sequence>MSSTFTDIPFRIAVIGSGPAGVYAAETFNKTPHVKKGRLKIEVDIFDALPTPFGLIRYGVAPDHPRIKGITTALHRILNRRDMRFFGNVAFGKDLSLEDLRERYDAIIFATGALKDAQLDIPGIDLEGSFGAADFVAWYDSNPDYPREWNLDAESVAVIGNGNVALDVSRMLVKSADELLATEIADNVYEGLTASRVTDVHVFGRRGPAQAKFSPLETRELAHPKGVQVVLDERDFAQISDEEWERIRADKRIDQVVSTFEGWLEEQKKREESGAEPTDRDGGEVKRRLHLHFWHRPVEVLGEDGRVTGMRFERTRLTADGSLEGTGEMVEYDVQQVYRAVGYFGSELPGVPYDPVRGVIHNDEGRVTTAEGEAVPACYANGWIKRGPVGLIGATKSDAIETVTHMIEDIEGGVLEPCPDRDPNSIVHLLDERGIRYVDWDGWLRLHDHEIQEGAKRQDSDGSPRPSLKQIDREQMIRIARGE</sequence>
<dbReference type="PANTHER" id="PTHR48467:SF1">
    <property type="entry name" value="GLUTAMATE SYNTHASE 1 [NADH], CHLOROPLASTIC-LIKE"/>
    <property type="match status" value="1"/>
</dbReference>
<evidence type="ECO:0000256" key="3">
    <source>
        <dbReference type="ARBA" id="ARBA00013223"/>
    </source>
</evidence>
<feature type="domain" description="FAD/NAD(P)-binding" evidence="12">
    <location>
        <begin position="10"/>
        <end position="191"/>
    </location>
</feature>
<feature type="binding site" evidence="9">
    <location>
        <position position="20"/>
    </location>
    <ligand>
        <name>FAD</name>
        <dbReference type="ChEBI" id="CHEBI:57692"/>
    </ligand>
</feature>
<evidence type="ECO:0000256" key="11">
    <source>
        <dbReference type="SAM" id="MobiDB-lite"/>
    </source>
</evidence>
<dbReference type="GO" id="GO:0004324">
    <property type="term" value="F:ferredoxin-NADP+ reductase activity"/>
    <property type="evidence" value="ECO:0007669"/>
    <property type="project" value="UniProtKB-EC"/>
</dbReference>
<dbReference type="Proteomes" id="UP000092596">
    <property type="component" value="Chromosome"/>
</dbReference>
<evidence type="ECO:0000256" key="1">
    <source>
        <dbReference type="ARBA" id="ARBA00001974"/>
    </source>
</evidence>
<dbReference type="AlphaFoldDB" id="A0A1B0ZFV4"/>
<keyword evidence="4" id="KW-0285">Flavoprotein</keyword>
<feature type="binding site" evidence="9">
    <location>
        <position position="55"/>
    </location>
    <ligand>
        <name>FAD</name>
        <dbReference type="ChEBI" id="CHEBI:57692"/>
    </ligand>
</feature>
<evidence type="ECO:0000256" key="10">
    <source>
        <dbReference type="PIRSR" id="PIRSR000362-2"/>
    </source>
</evidence>
<feature type="binding site" evidence="9">
    <location>
        <begin position="390"/>
        <end position="392"/>
    </location>
    <ligand>
        <name>FAD</name>
        <dbReference type="ChEBI" id="CHEBI:57692"/>
    </ligand>
</feature>
<dbReference type="EC" id="1.18.1.2" evidence="3"/>
<evidence type="ECO:0000256" key="6">
    <source>
        <dbReference type="ARBA" id="ARBA00022857"/>
    </source>
</evidence>
<dbReference type="EMBL" id="CP012117">
    <property type="protein sequence ID" value="ANP26836.1"/>
    <property type="molecule type" value="Genomic_DNA"/>
</dbReference>
<evidence type="ECO:0000259" key="12">
    <source>
        <dbReference type="Pfam" id="PF07992"/>
    </source>
</evidence>
<dbReference type="Gene3D" id="3.50.50.60">
    <property type="entry name" value="FAD/NAD(P)-binding domain"/>
    <property type="match status" value="1"/>
</dbReference>
<feature type="region of interest" description="Disordered" evidence="11">
    <location>
        <begin position="453"/>
        <end position="475"/>
    </location>
</feature>
<dbReference type="RefSeq" id="WP_065247190.1">
    <property type="nucleotide sequence ID" value="NZ_CP012117.1"/>
</dbReference>
<keyword evidence="5 9" id="KW-0274">FAD</keyword>
<dbReference type="InterPro" id="IPR055275">
    <property type="entry name" value="Ferredox_Rdtase"/>
</dbReference>
<feature type="binding site" evidence="10">
    <location>
        <position position="217"/>
    </location>
    <ligand>
        <name>NADP(+)</name>
        <dbReference type="ChEBI" id="CHEBI:58349"/>
    </ligand>
</feature>
<reference evidence="13 14" key="1">
    <citation type="submission" date="2015-06" db="EMBL/GenBank/DDBJ databases">
        <title>Investigation of pathophysiology for high-risk pregnancy and development of treatment modality based on it.</title>
        <authorList>
            <person name="Kim B.-C."/>
            <person name="Lim S."/>
        </authorList>
    </citation>
    <scope>NUCLEOTIDE SEQUENCE [LARGE SCALE GENOMIC DNA]</scope>
    <source>
        <strain evidence="13 14">AD1-86</strain>
    </source>
</reference>
<dbReference type="InterPro" id="IPR036188">
    <property type="entry name" value="FAD/NAD-bd_sf"/>
</dbReference>
<accession>A0A1B0ZFV4</accession>
<comment type="similarity">
    <text evidence="2">Belongs to the ferredoxin--NADP reductase type 1 family.</text>
</comment>
<dbReference type="InterPro" id="IPR023753">
    <property type="entry name" value="FAD/NAD-binding_dom"/>
</dbReference>
<evidence type="ECO:0000256" key="5">
    <source>
        <dbReference type="ARBA" id="ARBA00022827"/>
    </source>
</evidence>
<dbReference type="STRING" id="1630135.DAD186_02770"/>
<comment type="cofactor">
    <cofactor evidence="1 9">
        <name>FAD</name>
        <dbReference type="ChEBI" id="CHEBI:57692"/>
    </cofactor>
</comment>
<keyword evidence="7 13" id="KW-0560">Oxidoreductase</keyword>
<proteinExistence type="inferred from homology"/>
<dbReference type="Gene3D" id="3.40.50.720">
    <property type="entry name" value="NAD(P)-binding Rossmann-like Domain"/>
    <property type="match status" value="1"/>
</dbReference>
<gene>
    <name evidence="13" type="ORF">DAD186_02770</name>
</gene>
<evidence type="ECO:0000256" key="9">
    <source>
        <dbReference type="PIRSR" id="PIRSR000362-1"/>
    </source>
</evidence>
<evidence type="ECO:0000256" key="4">
    <source>
        <dbReference type="ARBA" id="ARBA00022630"/>
    </source>
</evidence>
<name>A0A1B0ZFV4_9MICO</name>
<dbReference type="KEGG" id="dva:DAD186_02770"/>
<protein>
    <recommendedName>
        <fullName evidence="3">ferredoxin--NADP(+) reductase</fullName>
        <ecNumber evidence="3">1.18.1.2</ecNumber>
    </recommendedName>
</protein>
<evidence type="ECO:0000256" key="2">
    <source>
        <dbReference type="ARBA" id="ARBA00008312"/>
    </source>
</evidence>